<dbReference type="InterPro" id="IPR011990">
    <property type="entry name" value="TPR-like_helical_dom_sf"/>
</dbReference>
<reference evidence="3 4" key="1">
    <citation type="submission" date="2016-01" db="EMBL/GenBank/DDBJ databases">
        <title>Draft genome sequence of Clavibacter michiganensis subsp. tessellarius DOAB 609.</title>
        <authorList>
            <person name="Tambong J.T."/>
        </authorList>
    </citation>
    <scope>NUCLEOTIDE SEQUENCE [LARGE SCALE GENOMIC DNA]</scope>
    <source>
        <strain evidence="3 4">DOAB 609</strain>
    </source>
</reference>
<dbReference type="SMART" id="SM01043">
    <property type="entry name" value="BTAD"/>
    <property type="match status" value="1"/>
</dbReference>
<dbReference type="PANTHER" id="PTHR35807">
    <property type="entry name" value="TRANSCRIPTIONAL REGULATOR REDD-RELATED"/>
    <property type="match status" value="1"/>
</dbReference>
<dbReference type="Gene3D" id="1.25.40.10">
    <property type="entry name" value="Tetratricopeptide repeat domain"/>
    <property type="match status" value="1"/>
</dbReference>
<gene>
    <name evidence="3" type="ORF">AWH51_08980</name>
</gene>
<dbReference type="AlphaFoldDB" id="A0A154V224"/>
<feature type="region of interest" description="Disordered" evidence="1">
    <location>
        <begin position="21"/>
        <end position="44"/>
    </location>
</feature>
<proteinExistence type="predicted"/>
<sequence length="267" mass="28358">MIRVDLLGGFRAAGLAPLADASHPPAPLATTTTTTTTVGPPATALSDGTQRLIAALALRSRPADRGALAAELWPEARDGRAASSLRSAVARLGDAGREIVETTPGGLLLRADVRVDLRVARATAARLLEPRIVEPADADLAPDAVALFGSPLLPDWFDAWLEPAADEWRHLRVNALEAQSDALRVRGRLHEAASAARRAIEVDPLRETAQRCLIAVHLTAGNQSDALHAYGAYRARLEREVGLAPTAMLSDLIAGMHQRSRALDRTG</sequence>
<dbReference type="Proteomes" id="UP000076218">
    <property type="component" value="Unassembled WGS sequence"/>
</dbReference>
<feature type="compositionally biased region" description="Low complexity" evidence="1">
    <location>
        <begin position="28"/>
        <end position="44"/>
    </location>
</feature>
<evidence type="ECO:0000313" key="3">
    <source>
        <dbReference type="EMBL" id="KZC95319.1"/>
    </source>
</evidence>
<dbReference type="SUPFAM" id="SSF48452">
    <property type="entry name" value="TPR-like"/>
    <property type="match status" value="1"/>
</dbReference>
<name>A0A154V224_9MICO</name>
<evidence type="ECO:0000256" key="1">
    <source>
        <dbReference type="SAM" id="MobiDB-lite"/>
    </source>
</evidence>
<dbReference type="InterPro" id="IPR051677">
    <property type="entry name" value="AfsR-DnrI-RedD_regulator"/>
</dbReference>
<dbReference type="InterPro" id="IPR005158">
    <property type="entry name" value="BTAD"/>
</dbReference>
<dbReference type="Pfam" id="PF03704">
    <property type="entry name" value="BTAD"/>
    <property type="match status" value="1"/>
</dbReference>
<dbReference type="OrthoDB" id="5509004at2"/>
<dbReference type="InterPro" id="IPR036388">
    <property type="entry name" value="WH-like_DNA-bd_sf"/>
</dbReference>
<dbReference type="Gene3D" id="1.10.10.10">
    <property type="entry name" value="Winged helix-like DNA-binding domain superfamily/Winged helix DNA-binding domain"/>
    <property type="match status" value="1"/>
</dbReference>
<accession>A0A154V224</accession>
<organism evidence="3 4">
    <name type="scientific">Clavibacter tessellarius</name>
    <dbReference type="NCBI Taxonomy" id="31965"/>
    <lineage>
        <taxon>Bacteria</taxon>
        <taxon>Bacillati</taxon>
        <taxon>Actinomycetota</taxon>
        <taxon>Actinomycetes</taxon>
        <taxon>Micrococcales</taxon>
        <taxon>Microbacteriaceae</taxon>
        <taxon>Clavibacter</taxon>
    </lineage>
</organism>
<feature type="domain" description="Bacterial transcriptional activator" evidence="2">
    <location>
        <begin position="115"/>
        <end position="257"/>
    </location>
</feature>
<dbReference type="STRING" id="31965.AWH51_08980"/>
<protein>
    <submittedName>
        <fullName evidence="3">Transcriptional regulator</fullName>
    </submittedName>
</protein>
<evidence type="ECO:0000313" key="4">
    <source>
        <dbReference type="Proteomes" id="UP000076218"/>
    </source>
</evidence>
<comment type="caution">
    <text evidence="3">The sequence shown here is derived from an EMBL/GenBank/DDBJ whole genome shotgun (WGS) entry which is preliminary data.</text>
</comment>
<dbReference type="EMBL" id="LQXA01000028">
    <property type="protein sequence ID" value="KZC95319.1"/>
    <property type="molecule type" value="Genomic_DNA"/>
</dbReference>
<evidence type="ECO:0000259" key="2">
    <source>
        <dbReference type="SMART" id="SM01043"/>
    </source>
</evidence>